<dbReference type="Gene3D" id="1.25.40.10">
    <property type="entry name" value="Tetratricopeptide repeat domain"/>
    <property type="match status" value="1"/>
</dbReference>
<keyword evidence="2" id="KW-1133">Transmembrane helix</keyword>
<dbReference type="STRING" id="246787.BcellWH2_01261"/>
<dbReference type="PROSITE" id="PS51257">
    <property type="entry name" value="PROKAR_LIPOPROTEIN"/>
    <property type="match status" value="1"/>
</dbReference>
<proteinExistence type="predicted"/>
<accession>A0A108THB5</accession>
<evidence type="ECO:0000313" key="4">
    <source>
        <dbReference type="Proteomes" id="UP000448877"/>
    </source>
</evidence>
<sequence>MKKLLFLFLILFFFFSCGRGKAPISESSRITPDSFAIGLNLYNKGRAVYHHSNNMDSMLFYMQLAEGFFIRDGHKAQVNRYIASVYSARGESDEAIRYFLRASRTAEEWQYSFICQGIADAYTAAGRFREGVSGLDSIRKNMDNRQMVPYYHLAKGNLWAGINEYDSASTYYRIASMSLNRWVAAEASRRLKLLYSSLGKDSCSFYSALAANEHLVNELRREEGVESRAKYEKAKLENELNRLKIDKQRREIWLLSLGLCFVVAFAASYIVWQRRKRQMYKQLWREQSLRLSQTEQLLQQSEELSILREKESQLRESLFRRMKSFHKIPSLEKEEESAEEENDNQNRRIALSNEEWEDIRQTVDGSYDKFSVRLLEAFPGLSMKDVYFCCLVKINVSIKDLSDIYCISRTSISRKKQRMKRDKLGLTENNETLDDFFAPFLSFCLYLL</sequence>
<keyword evidence="2" id="KW-0812">Transmembrane</keyword>
<name>A0A108THB5_9BACE</name>
<reference evidence="3 4" key="1">
    <citation type="journal article" date="2019" name="Nat. Med.">
        <title>A library of human gut bacterial isolates paired with longitudinal multiomics data enables mechanistic microbiome research.</title>
        <authorList>
            <person name="Poyet M."/>
            <person name="Groussin M."/>
            <person name="Gibbons S.M."/>
            <person name="Avila-Pacheco J."/>
            <person name="Jiang X."/>
            <person name="Kearney S.M."/>
            <person name="Perrotta A.R."/>
            <person name="Berdy B."/>
            <person name="Zhao S."/>
            <person name="Lieberman T.D."/>
            <person name="Swanson P.K."/>
            <person name="Smith M."/>
            <person name="Roesemann S."/>
            <person name="Alexander J.E."/>
            <person name="Rich S.A."/>
            <person name="Livny J."/>
            <person name="Vlamakis H."/>
            <person name="Clish C."/>
            <person name="Bullock K."/>
            <person name="Deik A."/>
            <person name="Scott J."/>
            <person name="Pierce K.A."/>
            <person name="Xavier R.J."/>
            <person name="Alm E.J."/>
        </authorList>
    </citation>
    <scope>NUCLEOTIDE SEQUENCE [LARGE SCALE GENOMIC DNA]</scope>
    <source>
        <strain evidence="3 4">BIOML-A6</strain>
    </source>
</reference>
<dbReference type="Proteomes" id="UP000448877">
    <property type="component" value="Unassembled WGS sequence"/>
</dbReference>
<dbReference type="InterPro" id="IPR011990">
    <property type="entry name" value="TPR-like_helical_dom_sf"/>
</dbReference>
<organism evidence="3 4">
    <name type="scientific">Bacteroides cellulosilyticus</name>
    <dbReference type="NCBI Taxonomy" id="246787"/>
    <lineage>
        <taxon>Bacteria</taxon>
        <taxon>Pseudomonadati</taxon>
        <taxon>Bacteroidota</taxon>
        <taxon>Bacteroidia</taxon>
        <taxon>Bacteroidales</taxon>
        <taxon>Bacteroidaceae</taxon>
        <taxon>Bacteroides</taxon>
    </lineage>
</organism>
<dbReference type="EMBL" id="VVYV01000004">
    <property type="protein sequence ID" value="KAA5422605.1"/>
    <property type="molecule type" value="Genomic_DNA"/>
</dbReference>
<keyword evidence="2" id="KW-0472">Membrane</keyword>
<dbReference type="AlphaFoldDB" id="A0A108THB5"/>
<gene>
    <name evidence="3" type="ORF">F2Y81_03920</name>
</gene>
<dbReference type="eggNOG" id="COG1595">
    <property type="taxonomic scope" value="Bacteria"/>
</dbReference>
<dbReference type="RefSeq" id="WP_007217441.1">
    <property type="nucleotide sequence ID" value="NZ_CABMLT010000001.1"/>
</dbReference>
<feature type="transmembrane region" description="Helical" evidence="2">
    <location>
        <begin position="252"/>
        <end position="272"/>
    </location>
</feature>
<comment type="caution">
    <text evidence="3">The sequence shown here is derived from an EMBL/GenBank/DDBJ whole genome shotgun (WGS) entry which is preliminary data.</text>
</comment>
<evidence type="ECO:0008006" key="5">
    <source>
        <dbReference type="Google" id="ProtNLM"/>
    </source>
</evidence>
<feature type="coiled-coil region" evidence="1">
    <location>
        <begin position="328"/>
        <end position="355"/>
    </location>
</feature>
<evidence type="ECO:0000313" key="3">
    <source>
        <dbReference type="EMBL" id="KAA5422605.1"/>
    </source>
</evidence>
<evidence type="ECO:0000256" key="1">
    <source>
        <dbReference type="SAM" id="Coils"/>
    </source>
</evidence>
<dbReference type="SUPFAM" id="SSF48452">
    <property type="entry name" value="TPR-like"/>
    <property type="match status" value="1"/>
</dbReference>
<protein>
    <recommendedName>
        <fullName evidence="5">Tetratricopeptide repeat protein</fullName>
    </recommendedName>
</protein>
<keyword evidence="1" id="KW-0175">Coiled coil</keyword>
<evidence type="ECO:0000256" key="2">
    <source>
        <dbReference type="SAM" id="Phobius"/>
    </source>
</evidence>